<protein>
    <submittedName>
        <fullName evidence="2">Shugoshin 2 isoform X1</fullName>
    </submittedName>
</protein>
<evidence type="ECO:0000313" key="1">
    <source>
        <dbReference type="Proteomes" id="UP001732720"/>
    </source>
</evidence>
<accession>A0AC58MDH6</accession>
<proteinExistence type="predicted"/>
<sequence length="1459" mass="166171">MQAPRPQQRLVRKVWEGSFFPRGPHFEKHCSRDSHSSPGRGEKGRWETRKPRGRGTPIRPQARACNPGRPSHQRCRAISSDDAPAPGRAAHSAPRSSTRAGWAKTSGLTCDRPALGAAARRPGAQRGSKRLFGCSATRVTQLPCGAPVRPGPAAQQEEGKPRPGHAPSPGTAPPLERQVHRRDLPIRAPPLWRTGKADQCQVMEYPVMEADSVTSGIKRRVRDRRISKTKLNVSLASKIKTKIINNSSVFKISLKHNNRALAQALSREKENSRRITTEKMLLQKEVEKLNFDNTFLRLKLNNLNKKLIEIESLMNSNLITAIEMSSLSEFHQSSFVLPASKKKRISKHSKLMHLPFARVPLTSNDDDDDDGDDKEETECDNNISSKTSPDVSSSISTRQPSSAQCNLQKLFLKEDNQYVNSLGDSEHIASTDSVLPKESHCHSDQSSRSSLVSEMRNAPSISHRREKSSLSNVTERKKHGSTGGLNNPITDTPCVTDLDQHWILNSEVSWNNEINDCTNEKNIKMQENRHCLSDLPSESASEPNAECLYQVQSNDDFQLQETVHDNADMDLTASEVSKIVAVSRGNKNKSNKKSNCEIGTFRKVKDPSSEQKRERTKRKCKSSSDADTEEKIENRPERRSIVLDGKSHSEDPNLIINTDQLTEMNIPKKITLQNGFDEDDRQNIHYNKKKKQIHVTNEQEETHSFSQSSDKFLQENKFDMDQNSLTYGKSKTSRQTFVIHKLVKDNLFPNQNDKDTISENLEVPHECQTSELSSKDTNFCETQKMLDLKKYVTDMQPAKQNKSKVNKLRQKVNRRTEIISEMNRLYEDNDKDMHSPEKSNFYPQTQENKETMSQNPEASKEFQIHTVFMRDNGDFYDYETQNVLDLQKQITTVSPVLQNESKISKKPRQKVNRKTEIISEANHFDNDKSLHCSEKGHSFFLQKDKEVISGNQKDPSEFPTPVLCTKDSGALYDYETQNILGVKKNAYDVQPAYQNDPKIDKQLRQKVHRKTEIISEISQIHENDDKGIRDLEKDPFVYLTQKDKETISGNLEIANEFHPADFLTQDSGNLDDHETQNILDLQKHITNMQLTQQNESKINKLRQKVNRRTEIISEMNQIYEDFDKDVHAQKCYTNDCDFKISKSKQKLECQGIISEYHVKNNSNKKESYDENPNPYKLIKKCCKKSLGKEKNILTRDKNKSILPLTNSSEASVSVESGLKHTNETDSDTRNQIELPKNQKQSTVTLNIKRGIPFVEVIEEGKCPVKKVNKVTSKSKKRKILIDPSPDTHEVIEIIPDIDHRKLIDSEQVDKENCLENEKIVKIKSDFYTKVLNPLSQTYSPNIQNSSFDSIHESPIPLSISSTKNLIEENFALGSSPILQVSDDIHERIKEVKFKVNQRTQKSGIGNKKLQDLTDTCFVSNNTANFENESENLSSKLPSRKRRCTPVSFKEPGLKGQMRR</sequence>
<organism evidence="1 2">
    <name type="scientific">Castor canadensis</name>
    <name type="common">American beaver</name>
    <dbReference type="NCBI Taxonomy" id="51338"/>
    <lineage>
        <taxon>Eukaryota</taxon>
        <taxon>Metazoa</taxon>
        <taxon>Chordata</taxon>
        <taxon>Craniata</taxon>
        <taxon>Vertebrata</taxon>
        <taxon>Euteleostomi</taxon>
        <taxon>Mammalia</taxon>
        <taxon>Eutheria</taxon>
        <taxon>Euarchontoglires</taxon>
        <taxon>Glires</taxon>
        <taxon>Rodentia</taxon>
        <taxon>Castorimorpha</taxon>
        <taxon>Castoridae</taxon>
        <taxon>Castor</taxon>
    </lineage>
</organism>
<dbReference type="Proteomes" id="UP001732720">
    <property type="component" value="Chromosome 4"/>
</dbReference>
<dbReference type="RefSeq" id="XP_073927446.1">
    <property type="nucleotide sequence ID" value="XM_074071345.1"/>
</dbReference>
<evidence type="ECO:0000313" key="2">
    <source>
        <dbReference type="RefSeq" id="XP_073927446.1"/>
    </source>
</evidence>
<reference evidence="2" key="1">
    <citation type="submission" date="2025-08" db="UniProtKB">
        <authorList>
            <consortium name="RefSeq"/>
        </authorList>
    </citation>
    <scope>IDENTIFICATION</scope>
</reference>
<name>A0AC58MDH6_CASCN</name>
<gene>
    <name evidence="2" type="primary">Sgo2</name>
</gene>
<keyword evidence="1" id="KW-1185">Reference proteome</keyword>